<comment type="caution">
    <text evidence="2">The sequence shown here is derived from an EMBL/GenBank/DDBJ whole genome shotgun (WGS) entry which is preliminary data.</text>
</comment>
<organism evidence="2 3">
    <name type="scientific">Pseudomonas poae</name>
    <dbReference type="NCBI Taxonomy" id="200451"/>
    <lineage>
        <taxon>Bacteria</taxon>
        <taxon>Pseudomonadati</taxon>
        <taxon>Pseudomonadota</taxon>
        <taxon>Gammaproteobacteria</taxon>
        <taxon>Pseudomonadales</taxon>
        <taxon>Pseudomonadaceae</taxon>
        <taxon>Pseudomonas</taxon>
    </lineage>
</organism>
<evidence type="ECO:0000313" key="3">
    <source>
        <dbReference type="Proteomes" id="UP000284656"/>
    </source>
</evidence>
<sequence>MEHAQFLEQQRIWQLPLRAACPNLLLGRLVYWERWVLRLGFGVYVMPPVVLAIIAFGFWAGLDIGKHVLSFSFVVVAFK</sequence>
<keyword evidence="1" id="KW-0812">Transmembrane</keyword>
<proteinExistence type="predicted"/>
<dbReference type="AlphaFoldDB" id="A0A423EYC9"/>
<reference evidence="2 3" key="1">
    <citation type="submission" date="2016-10" db="EMBL/GenBank/DDBJ databases">
        <title>Comparative genome analysis of multiple Pseudomonas spp. focuses on biocontrol and plant growth promoting traits.</title>
        <authorList>
            <person name="Tao X.-Y."/>
            <person name="Taylor C.G."/>
        </authorList>
    </citation>
    <scope>NUCLEOTIDE SEQUENCE [LARGE SCALE GENOMIC DNA]</scope>
    <source>
        <strain evidence="2 3">29G9</strain>
    </source>
</reference>
<evidence type="ECO:0000256" key="1">
    <source>
        <dbReference type="SAM" id="Phobius"/>
    </source>
</evidence>
<dbReference type="Proteomes" id="UP000284656">
    <property type="component" value="Unassembled WGS sequence"/>
</dbReference>
<gene>
    <name evidence="2" type="ORF">BK648_15665</name>
</gene>
<evidence type="ECO:0000313" key="2">
    <source>
        <dbReference type="EMBL" id="ROM46085.1"/>
    </source>
</evidence>
<keyword evidence="1" id="KW-1133">Transmembrane helix</keyword>
<accession>A0A423EYC9</accession>
<protein>
    <submittedName>
        <fullName evidence="2">Uncharacterized protein</fullName>
    </submittedName>
</protein>
<name>A0A423EYC9_9PSED</name>
<dbReference type="EMBL" id="MOAY01000050">
    <property type="protein sequence ID" value="ROM46085.1"/>
    <property type="molecule type" value="Genomic_DNA"/>
</dbReference>
<feature type="transmembrane region" description="Helical" evidence="1">
    <location>
        <begin position="41"/>
        <end position="62"/>
    </location>
</feature>
<keyword evidence="1" id="KW-0472">Membrane</keyword>